<name>A0A5K3EHI6_MESCO</name>
<dbReference type="InterPro" id="IPR019412">
    <property type="entry name" value="IML2/TPR_39"/>
</dbReference>
<accession>A0A5K3EHI6</accession>
<organism evidence="2">
    <name type="scientific">Mesocestoides corti</name>
    <name type="common">Flatworm</name>
    <dbReference type="NCBI Taxonomy" id="53468"/>
    <lineage>
        <taxon>Eukaryota</taxon>
        <taxon>Metazoa</taxon>
        <taxon>Spiralia</taxon>
        <taxon>Lophotrochozoa</taxon>
        <taxon>Platyhelminthes</taxon>
        <taxon>Cestoda</taxon>
        <taxon>Eucestoda</taxon>
        <taxon>Cyclophyllidea</taxon>
        <taxon>Mesocestoididae</taxon>
        <taxon>Mesocestoides</taxon>
    </lineage>
</organism>
<dbReference type="PANTHER" id="PTHR31859">
    <property type="entry name" value="TETRATRICOPEPTIDE REPEAT PROTEIN 39 FAMILY MEMBER"/>
    <property type="match status" value="1"/>
</dbReference>
<protein>
    <submittedName>
        <fullName evidence="2">Tetratricopeptide repeat (TPR)-like superfamily protein</fullName>
    </submittedName>
</protein>
<dbReference type="PANTHER" id="PTHR31859:SF9">
    <property type="entry name" value="TETRATRICOPEPTIDE REPEAT PROTEIN 39B"/>
    <property type="match status" value="1"/>
</dbReference>
<feature type="region of interest" description="Disordered" evidence="1">
    <location>
        <begin position="626"/>
        <end position="666"/>
    </location>
</feature>
<feature type="region of interest" description="Disordered" evidence="1">
    <location>
        <begin position="395"/>
        <end position="417"/>
    </location>
</feature>
<evidence type="ECO:0000313" key="2">
    <source>
        <dbReference type="WBParaSite" id="MCU_000566-RD"/>
    </source>
</evidence>
<proteinExistence type="predicted"/>
<reference evidence="2" key="1">
    <citation type="submission" date="2019-11" db="UniProtKB">
        <authorList>
            <consortium name="WormBaseParasite"/>
        </authorList>
    </citation>
    <scope>IDENTIFICATION</scope>
</reference>
<evidence type="ECO:0000256" key="1">
    <source>
        <dbReference type="SAM" id="MobiDB-lite"/>
    </source>
</evidence>
<dbReference type="Pfam" id="PF10300">
    <property type="entry name" value="Iml2-TPR_39"/>
    <property type="match status" value="1"/>
</dbReference>
<dbReference type="Gene3D" id="1.25.40.10">
    <property type="entry name" value="Tetratricopeptide repeat domain"/>
    <property type="match status" value="1"/>
</dbReference>
<dbReference type="AlphaFoldDB" id="A0A5K3EHI6"/>
<dbReference type="WBParaSite" id="MCU_000566-RD">
    <property type="protein sequence ID" value="MCU_000566-RD"/>
    <property type="gene ID" value="MCU_000566"/>
</dbReference>
<dbReference type="InterPro" id="IPR011990">
    <property type="entry name" value="TPR-like_helical_dom_sf"/>
</dbReference>
<sequence>MSREVTFFKGKTMFLCWRAYGRQNSCLLCFSTTSLTTPKPQPNLCWFKLGRSHPYTSRADRSMYHAVSYGTMLHLQATATLEPSDLEAATRQIKHAVKVCLTKRRKGKFTDNFSKSTAKAKTAFYASYTEDEAHAELCYAESLLQWVFLAVLQDEKLVTLIKSSLKLRECYKCYRTCWKIYKNKKWADGPSRAAFECGVFMGVGAFNLLLSLLPSKVLSLLEIVGFSGKKDLGLQLLHEGRKIEHGVRDPLCALIILVYDLYATQMTGDTCLDDNGDEISALEEARRILPSCMKKAPDSAFFLFLNGRLETLCGNFKLAREYFFKSIESQSDFVNFHHICYWELMWCHCVQAEWMDAMKYAERLTCESKWSHATYRYLMAAFIIQFLEEERRAATEGAGKTPPSSPISTDPREDADGGTLAKHAEDLLRSVPQMIQRIAGKSLPIEKFAMKKATRYFEQGNRLTLPGLELMYLWNGFKLISNKKELISKFLLTIEAKIQNLVTNKNSIVNFTDDFCMATLLKGVCLRCLKKNFQAKMCFTEVLMNEKAIRQDKYVLPFSEVELCQIAMHEGELDEAKRHLDKAWTYTKYSLEARLHFRLHSLTALLKEKKTSKLVCKSLEASPAGSWHNGLNQSEDGEDNPFNIQFDPKLDNMDDAPITLELDADK</sequence>
<dbReference type="SUPFAM" id="SSF48452">
    <property type="entry name" value="TPR-like"/>
    <property type="match status" value="1"/>
</dbReference>